<evidence type="ECO:0000259" key="3">
    <source>
        <dbReference type="Pfam" id="PF20235"/>
    </source>
</evidence>
<dbReference type="PANTHER" id="PTHR46405">
    <property type="entry name" value="OS05G0141500 PROTEIN"/>
    <property type="match status" value="1"/>
</dbReference>
<sequence length="556" mass="62334">MADSSDENKQDNNGKSSHYSIVPDDSSESDSTEVGSDQHRGERELDWNATYARNVEELLLSKLRAVFEGAIKQIVELGYSEDVAKMALSRKALYIQEGDPVSNIVNATLNVLKGKYVTTSDISFGNIQHLVFYTLSEMIADLRKARPSLTAGEALWSLLMCDLNFSLACTSEEFENVDSNGESFTSPSIPQNSPNNERVKSEEENDSLPSVSGRPFETSGDVCKGGSSSERHNVKEIKSLTQMFHHMKKAYRACEKGSLMIDKKIEPPSDIHNQQMKSFSSNTKSKQGVCASDATCYLSTNTASTLPAGGSSATLPDAVFPSSIVNPNISASDTISKPKSQRNPFDAQKIPDYCAGIPYDESMGKYVPRDQNDEAILELVRRAHLLQGKLQRWINWANRKITHVTVRAVKLQPELKMLKKEKQEAEKDAILFQENAVKKISEMDNATENTKKQIDSTTTDALLLEAEYTMLHEELVAERLSLEKSMTRHQQAIEREQRALTRAEFLESENALHRDDLERDKQKLSKLQQQLDKEKILLTRVEVCAILIRNYLITNI</sequence>
<organism evidence="4 5">
    <name type="scientific">Lupinus albus</name>
    <name type="common">White lupine</name>
    <name type="synonym">Lupinus termis</name>
    <dbReference type="NCBI Taxonomy" id="3870"/>
    <lineage>
        <taxon>Eukaryota</taxon>
        <taxon>Viridiplantae</taxon>
        <taxon>Streptophyta</taxon>
        <taxon>Embryophyta</taxon>
        <taxon>Tracheophyta</taxon>
        <taxon>Spermatophyta</taxon>
        <taxon>Magnoliopsida</taxon>
        <taxon>eudicotyledons</taxon>
        <taxon>Gunneridae</taxon>
        <taxon>Pentapetalae</taxon>
        <taxon>rosids</taxon>
        <taxon>fabids</taxon>
        <taxon>Fabales</taxon>
        <taxon>Fabaceae</taxon>
        <taxon>Papilionoideae</taxon>
        <taxon>50 kb inversion clade</taxon>
        <taxon>genistoids sensu lato</taxon>
        <taxon>core genistoids</taxon>
        <taxon>Genisteae</taxon>
        <taxon>Lupinus</taxon>
    </lineage>
</organism>
<reference evidence="5" key="1">
    <citation type="journal article" date="2020" name="Nat. Commun.">
        <title>Genome sequence of the cluster root forming white lupin.</title>
        <authorList>
            <person name="Hufnagel B."/>
            <person name="Marques A."/>
            <person name="Soriano A."/>
            <person name="Marques L."/>
            <person name="Divol F."/>
            <person name="Doumas P."/>
            <person name="Sallet E."/>
            <person name="Mancinotti D."/>
            <person name="Carrere S."/>
            <person name="Marande W."/>
            <person name="Arribat S."/>
            <person name="Keller J."/>
            <person name="Huneau C."/>
            <person name="Blein T."/>
            <person name="Aime D."/>
            <person name="Laguerre M."/>
            <person name="Taylor J."/>
            <person name="Schubert V."/>
            <person name="Nelson M."/>
            <person name="Geu-Flores F."/>
            <person name="Crespi M."/>
            <person name="Gallardo-Guerrero K."/>
            <person name="Delaux P.-M."/>
            <person name="Salse J."/>
            <person name="Berges H."/>
            <person name="Guyot R."/>
            <person name="Gouzy J."/>
            <person name="Peret B."/>
        </authorList>
    </citation>
    <scope>NUCLEOTIDE SEQUENCE [LARGE SCALE GENOMIC DNA]</scope>
    <source>
        <strain evidence="5">cv. Amiga</strain>
    </source>
</reference>
<feature type="coiled-coil region" evidence="1">
    <location>
        <begin position="408"/>
        <end position="435"/>
    </location>
</feature>
<dbReference type="InterPro" id="IPR046527">
    <property type="entry name" value="PIR2-like_helical"/>
</dbReference>
<evidence type="ECO:0000256" key="1">
    <source>
        <dbReference type="SAM" id="Coils"/>
    </source>
</evidence>
<evidence type="ECO:0000313" key="5">
    <source>
        <dbReference type="Proteomes" id="UP000447434"/>
    </source>
</evidence>
<keyword evidence="1" id="KW-0175">Coiled coil</keyword>
<dbReference type="Proteomes" id="UP000447434">
    <property type="component" value="Chromosome 2"/>
</dbReference>
<evidence type="ECO:0000256" key="2">
    <source>
        <dbReference type="SAM" id="MobiDB-lite"/>
    </source>
</evidence>
<feature type="region of interest" description="Disordered" evidence="2">
    <location>
        <begin position="1"/>
        <end position="41"/>
    </location>
</feature>
<gene>
    <name evidence="4" type="ORF">Lalb_Chr02g0142931</name>
</gene>
<dbReference type="AlphaFoldDB" id="A0A6A4QUC6"/>
<accession>A0A6A4QUC6</accession>
<keyword evidence="5" id="KW-1185">Reference proteome</keyword>
<proteinExistence type="predicted"/>
<protein>
    <recommendedName>
        <fullName evidence="3">PIR2-like helical domain-containing protein</fullName>
    </recommendedName>
</protein>
<dbReference type="PANTHER" id="PTHR46405:SF4">
    <property type="entry name" value="E3 UBIQUITIN-PROTEIN LIGASE RF298-RELATED"/>
    <property type="match status" value="1"/>
</dbReference>
<feature type="region of interest" description="Disordered" evidence="2">
    <location>
        <begin position="178"/>
        <end position="231"/>
    </location>
</feature>
<feature type="compositionally biased region" description="Polar residues" evidence="2">
    <location>
        <begin position="178"/>
        <end position="196"/>
    </location>
</feature>
<comment type="caution">
    <text evidence="4">The sequence shown here is derived from an EMBL/GenBank/DDBJ whole genome shotgun (WGS) entry which is preliminary data.</text>
</comment>
<dbReference type="InterPro" id="IPR046934">
    <property type="entry name" value="PIR2-like"/>
</dbReference>
<dbReference type="OrthoDB" id="774873at2759"/>
<feature type="coiled-coil region" evidence="1">
    <location>
        <begin position="503"/>
        <end position="537"/>
    </location>
</feature>
<dbReference type="Pfam" id="PF20235">
    <property type="entry name" value="PIR2-like_helical"/>
    <property type="match status" value="1"/>
</dbReference>
<name>A0A6A4QUC6_LUPAL</name>
<feature type="domain" description="PIR2-like helical" evidence="3">
    <location>
        <begin position="62"/>
        <end position="170"/>
    </location>
</feature>
<evidence type="ECO:0000313" key="4">
    <source>
        <dbReference type="EMBL" id="KAE9618455.1"/>
    </source>
</evidence>
<dbReference type="EMBL" id="WOCE01000002">
    <property type="protein sequence ID" value="KAE9618455.1"/>
    <property type="molecule type" value="Genomic_DNA"/>
</dbReference>
<feature type="compositionally biased region" description="Basic and acidic residues" evidence="2">
    <location>
        <begin position="1"/>
        <end position="12"/>
    </location>
</feature>